<dbReference type="SUPFAM" id="SSF51445">
    <property type="entry name" value="(Trans)glycosidases"/>
    <property type="match status" value="1"/>
</dbReference>
<dbReference type="PANTHER" id="PTHR34135">
    <property type="entry name" value="LYSOZYME"/>
    <property type="match status" value="1"/>
</dbReference>
<evidence type="ECO:0000313" key="3">
    <source>
        <dbReference type="Proteomes" id="UP000623681"/>
    </source>
</evidence>
<accession>A0A937FEI9</accession>
<dbReference type="CDD" id="cd00599">
    <property type="entry name" value="GH25_muramidase"/>
    <property type="match status" value="1"/>
</dbReference>
<keyword evidence="2" id="KW-0378">Hydrolase</keyword>
<keyword evidence="3" id="KW-1185">Reference proteome</keyword>
<dbReference type="Gene3D" id="3.20.20.80">
    <property type="entry name" value="Glycosidases"/>
    <property type="match status" value="1"/>
</dbReference>
<dbReference type="PROSITE" id="PS51904">
    <property type="entry name" value="GLYCOSYL_HYDROL_F25_2"/>
    <property type="match status" value="1"/>
</dbReference>
<dbReference type="InterPro" id="IPR017853">
    <property type="entry name" value="GH"/>
</dbReference>
<dbReference type="Pfam" id="PF01183">
    <property type="entry name" value="Glyco_hydro_25"/>
    <property type="match status" value="1"/>
</dbReference>
<reference evidence="2" key="1">
    <citation type="submission" date="2021-01" db="EMBL/GenBank/DDBJ databases">
        <title>Genome public.</title>
        <authorList>
            <person name="Liu C."/>
            <person name="Sun Q."/>
        </authorList>
    </citation>
    <scope>NUCLEOTIDE SEQUENCE</scope>
    <source>
        <strain evidence="2">YIM B02565</strain>
    </source>
</reference>
<dbReference type="GO" id="GO:0016052">
    <property type="term" value="P:carbohydrate catabolic process"/>
    <property type="evidence" value="ECO:0007669"/>
    <property type="project" value="TreeGrafter"/>
</dbReference>
<dbReference type="GO" id="GO:0003796">
    <property type="term" value="F:lysozyme activity"/>
    <property type="evidence" value="ECO:0007669"/>
    <property type="project" value="InterPro"/>
</dbReference>
<dbReference type="PANTHER" id="PTHR34135:SF2">
    <property type="entry name" value="LYSOZYME"/>
    <property type="match status" value="1"/>
</dbReference>
<gene>
    <name evidence="2" type="ORF">JK634_12100</name>
</gene>
<dbReference type="GO" id="GO:0009253">
    <property type="term" value="P:peptidoglycan catabolic process"/>
    <property type="evidence" value="ECO:0007669"/>
    <property type="project" value="InterPro"/>
</dbReference>
<protein>
    <submittedName>
        <fullName evidence="2">Glycoside hydrolase family 25 protein</fullName>
    </submittedName>
</protein>
<comment type="caution">
    <text evidence="2">The sequence shown here is derived from an EMBL/GenBank/DDBJ whole genome shotgun (WGS) entry which is preliminary data.</text>
</comment>
<dbReference type="EMBL" id="JAESWA010000022">
    <property type="protein sequence ID" value="MBL4932555.1"/>
    <property type="molecule type" value="Genomic_DNA"/>
</dbReference>
<name>A0A937FEI9_9CLOT</name>
<dbReference type="InterPro" id="IPR002053">
    <property type="entry name" value="Glyco_hydro_25"/>
</dbReference>
<dbReference type="Gene3D" id="2.60.40.10">
    <property type="entry name" value="Immunoglobulins"/>
    <property type="match status" value="1"/>
</dbReference>
<comment type="similarity">
    <text evidence="1">Belongs to the glycosyl hydrolase 25 family.</text>
</comment>
<dbReference type="Proteomes" id="UP000623681">
    <property type="component" value="Unassembled WGS sequence"/>
</dbReference>
<dbReference type="AlphaFoldDB" id="A0A937FEI9"/>
<dbReference type="GO" id="GO:0016998">
    <property type="term" value="P:cell wall macromolecule catabolic process"/>
    <property type="evidence" value="ECO:0007669"/>
    <property type="project" value="InterPro"/>
</dbReference>
<evidence type="ECO:0000256" key="1">
    <source>
        <dbReference type="ARBA" id="ARBA00010646"/>
    </source>
</evidence>
<evidence type="ECO:0000313" key="2">
    <source>
        <dbReference type="EMBL" id="MBL4932555.1"/>
    </source>
</evidence>
<proteinExistence type="inferred from homology"/>
<organism evidence="2 3">
    <name type="scientific">Clostridium paridis</name>
    <dbReference type="NCBI Taxonomy" id="2803863"/>
    <lineage>
        <taxon>Bacteria</taxon>
        <taxon>Bacillati</taxon>
        <taxon>Bacillota</taxon>
        <taxon>Clostridia</taxon>
        <taxon>Eubacteriales</taxon>
        <taxon>Clostridiaceae</taxon>
        <taxon>Clostridium</taxon>
    </lineage>
</organism>
<dbReference type="InterPro" id="IPR013783">
    <property type="entry name" value="Ig-like_fold"/>
</dbReference>
<dbReference type="RefSeq" id="WP_202767901.1">
    <property type="nucleotide sequence ID" value="NZ_JAESWA010000022.1"/>
</dbReference>
<sequence length="337" mass="39007">MQDKNPRSLFGLDINEYTQGVNFQVIARSYDFLYLRASGSSTGTFRVDKKFVDFAKSSRNYGIPVGAYHYALPSYDLTTADSQCDNFINTLQLGFGNRDYGDLFPVIDVEAPQDKSISTAGLINWVDRFRKRFEKKTNRRLMLYTGTFFIEIYNNFYIPGRGYPLSDMPLWIAMYREIPGNPPIPPNVGGWTRWRIWQYTEKGTAKGANPPNDLNWGPDNIAYLIQPAIVQGLNATMDSNNIYVTWKPNTEPDLNGYNIFVNGEYYTTTDKDQNRVIIPRRKLNIPENQTIKIEIHAFDKDREISKRRSAYILNPLSRESRIDNNQIYFSGEYLFFT</sequence>